<dbReference type="RefSeq" id="WP_380746260.1">
    <property type="nucleotide sequence ID" value="NZ_JBHTLI010000002.1"/>
</dbReference>
<protein>
    <submittedName>
        <fullName evidence="2">CdaR family protein</fullName>
    </submittedName>
</protein>
<keyword evidence="1" id="KW-0812">Transmembrane</keyword>
<reference evidence="3" key="1">
    <citation type="journal article" date="2019" name="Int. J. Syst. Evol. Microbiol.">
        <title>The Global Catalogue of Microorganisms (GCM) 10K type strain sequencing project: providing services to taxonomists for standard genome sequencing and annotation.</title>
        <authorList>
            <consortium name="The Broad Institute Genomics Platform"/>
            <consortium name="The Broad Institute Genome Sequencing Center for Infectious Disease"/>
            <person name="Wu L."/>
            <person name="Ma J."/>
        </authorList>
    </citation>
    <scope>NUCLEOTIDE SEQUENCE [LARGE SCALE GENOMIC DNA]</scope>
    <source>
        <strain evidence="3">CCUG 64793</strain>
    </source>
</reference>
<dbReference type="EMBL" id="JBHTLI010000002">
    <property type="protein sequence ID" value="MFD1096533.1"/>
    <property type="molecule type" value="Genomic_DNA"/>
</dbReference>
<proteinExistence type="predicted"/>
<dbReference type="InterPro" id="IPR012505">
    <property type="entry name" value="YbbR"/>
</dbReference>
<dbReference type="Gene3D" id="2.170.120.40">
    <property type="entry name" value="YbbR-like domain"/>
    <property type="match status" value="1"/>
</dbReference>
<keyword evidence="3" id="KW-1185">Reference proteome</keyword>
<gene>
    <name evidence="2" type="ORF">ACFQ3Q_12280</name>
</gene>
<sequence length="319" mass="36712">MSQKQGNRSIGFKKGNLKTFSFFLIFSAVIWVFVQFSKEYTQVVQIPVKYVNAPLDKSISEDKPRFLELRLQDNGFVIFWDFKIFKPSLSIDLSTALEKNGQLIYVLENHRDTIAEQLGIDFEKSRFLTDEIVIDFQLKKEKKIAVIPQTELSYAVGYSAGERVSIDPDSIKVSGPENVIDTISRVKTLPLILNNISKDLSGEIALDTTNLGMLSFYKNKVKYSQKVEKFTEGKMKIDVEVLNVPPEINLVIFPKEVVVYYQVNLEDYEKVNASDFEVICDYASLQRGDDFMIAEIVKKPDYVNNLRLNERKIQFIIKR</sequence>
<comment type="caution">
    <text evidence="2">The sequence shown here is derived from an EMBL/GenBank/DDBJ whole genome shotgun (WGS) entry which is preliminary data.</text>
</comment>
<organism evidence="2 3">
    <name type="scientific">Salegentibacter chungangensis</name>
    <dbReference type="NCBI Taxonomy" id="1335724"/>
    <lineage>
        <taxon>Bacteria</taxon>
        <taxon>Pseudomonadati</taxon>
        <taxon>Bacteroidota</taxon>
        <taxon>Flavobacteriia</taxon>
        <taxon>Flavobacteriales</taxon>
        <taxon>Flavobacteriaceae</taxon>
        <taxon>Salegentibacter</taxon>
    </lineage>
</organism>
<keyword evidence="1" id="KW-0472">Membrane</keyword>
<evidence type="ECO:0000313" key="3">
    <source>
        <dbReference type="Proteomes" id="UP001597131"/>
    </source>
</evidence>
<name>A0ABW3NRN2_9FLAO</name>
<dbReference type="PANTHER" id="PTHR37804">
    <property type="entry name" value="CDAA REGULATORY PROTEIN CDAR"/>
    <property type="match status" value="1"/>
</dbReference>
<dbReference type="InterPro" id="IPR053154">
    <property type="entry name" value="c-di-AMP_regulator"/>
</dbReference>
<dbReference type="PANTHER" id="PTHR37804:SF1">
    <property type="entry name" value="CDAA REGULATORY PROTEIN CDAR"/>
    <property type="match status" value="1"/>
</dbReference>
<dbReference type="Pfam" id="PF07949">
    <property type="entry name" value="YbbR"/>
    <property type="match status" value="1"/>
</dbReference>
<evidence type="ECO:0000256" key="1">
    <source>
        <dbReference type="SAM" id="Phobius"/>
    </source>
</evidence>
<dbReference type="Proteomes" id="UP001597131">
    <property type="component" value="Unassembled WGS sequence"/>
</dbReference>
<evidence type="ECO:0000313" key="2">
    <source>
        <dbReference type="EMBL" id="MFD1096533.1"/>
    </source>
</evidence>
<feature type="transmembrane region" description="Helical" evidence="1">
    <location>
        <begin position="20"/>
        <end position="37"/>
    </location>
</feature>
<keyword evidence="1" id="KW-1133">Transmembrane helix</keyword>
<accession>A0ABW3NRN2</accession>